<proteinExistence type="predicted"/>
<comment type="caution">
    <text evidence="2">The sequence shown here is derived from an EMBL/GenBank/DDBJ whole genome shotgun (WGS) entry which is preliminary data.</text>
</comment>
<reference evidence="3" key="1">
    <citation type="journal article" date="2019" name="Int. J. Syst. Evol. Microbiol.">
        <title>The Global Catalogue of Microorganisms (GCM) 10K type strain sequencing project: providing services to taxonomists for standard genome sequencing and annotation.</title>
        <authorList>
            <consortium name="The Broad Institute Genomics Platform"/>
            <consortium name="The Broad Institute Genome Sequencing Center for Infectious Disease"/>
            <person name="Wu L."/>
            <person name="Ma J."/>
        </authorList>
    </citation>
    <scope>NUCLEOTIDE SEQUENCE [LARGE SCALE GENOMIC DNA]</scope>
    <source>
        <strain evidence="3">JCM 18410</strain>
    </source>
</reference>
<sequence length="71" mass="7391">MYTRDAVVGPVPGFRASPAARADRQSRGVNALTGHGTRGTRKPAARSLCSVSAVRRAETGASSSPWLLISP</sequence>
<evidence type="ECO:0000256" key="1">
    <source>
        <dbReference type="SAM" id="MobiDB-lite"/>
    </source>
</evidence>
<dbReference type="Proteomes" id="UP001500124">
    <property type="component" value="Unassembled WGS sequence"/>
</dbReference>
<evidence type="ECO:0000313" key="2">
    <source>
        <dbReference type="EMBL" id="GAA5074613.1"/>
    </source>
</evidence>
<organism evidence="2 3">
    <name type="scientific">Streptomyces similanensis</name>
    <dbReference type="NCBI Taxonomy" id="1274988"/>
    <lineage>
        <taxon>Bacteria</taxon>
        <taxon>Bacillati</taxon>
        <taxon>Actinomycetota</taxon>
        <taxon>Actinomycetes</taxon>
        <taxon>Kitasatosporales</taxon>
        <taxon>Streptomycetaceae</taxon>
        <taxon>Streptomyces</taxon>
    </lineage>
</organism>
<protein>
    <submittedName>
        <fullName evidence="2">Uncharacterized protein</fullName>
    </submittedName>
</protein>
<name>A0ABP9LEJ6_9ACTN</name>
<dbReference type="EMBL" id="BAABKC010000111">
    <property type="protein sequence ID" value="GAA5074613.1"/>
    <property type="molecule type" value="Genomic_DNA"/>
</dbReference>
<accession>A0ABP9LEJ6</accession>
<gene>
    <name evidence="2" type="ORF">GCM10023336_62880</name>
</gene>
<evidence type="ECO:0000313" key="3">
    <source>
        <dbReference type="Proteomes" id="UP001500124"/>
    </source>
</evidence>
<keyword evidence="3" id="KW-1185">Reference proteome</keyword>
<feature type="region of interest" description="Disordered" evidence="1">
    <location>
        <begin position="1"/>
        <end position="44"/>
    </location>
</feature>